<dbReference type="Proteomes" id="UP000182235">
    <property type="component" value="Unassembled WGS sequence"/>
</dbReference>
<feature type="non-terminal residue" evidence="1">
    <location>
        <position position="95"/>
    </location>
</feature>
<dbReference type="OrthoDB" id="10356979at2759"/>
<reference evidence="1 2" key="1">
    <citation type="submission" date="2015-07" db="EMBL/GenBank/DDBJ databases">
        <title>Emmonsia species relationships and genome sequence.</title>
        <authorList>
            <consortium name="The Broad Institute Genomics Platform"/>
            <person name="Cuomo C.A."/>
            <person name="Munoz J.F."/>
            <person name="Imamovic A."/>
            <person name="Priest M.E."/>
            <person name="Young S."/>
            <person name="Clay O.K."/>
            <person name="McEwen J.G."/>
        </authorList>
    </citation>
    <scope>NUCLEOTIDE SEQUENCE [LARGE SCALE GENOMIC DNA]</scope>
    <source>
        <strain evidence="1 2">UAMH 9510</strain>
    </source>
</reference>
<protein>
    <submittedName>
        <fullName evidence="1">Uncharacterized protein</fullName>
    </submittedName>
</protein>
<accession>A0A1J9P661</accession>
<name>A0A1J9P661_9EURO</name>
<proteinExistence type="predicted"/>
<evidence type="ECO:0000313" key="1">
    <source>
        <dbReference type="EMBL" id="OJD11904.1"/>
    </source>
</evidence>
<evidence type="ECO:0000313" key="2">
    <source>
        <dbReference type="Proteomes" id="UP000182235"/>
    </source>
</evidence>
<dbReference type="VEuPathDB" id="FungiDB:AJ78_07410"/>
<gene>
    <name evidence="1" type="ORF">AJ78_07410</name>
</gene>
<organism evidence="1 2">
    <name type="scientific">Emergomyces pasteurianus Ep9510</name>
    <dbReference type="NCBI Taxonomy" id="1447872"/>
    <lineage>
        <taxon>Eukaryota</taxon>
        <taxon>Fungi</taxon>
        <taxon>Dikarya</taxon>
        <taxon>Ascomycota</taxon>
        <taxon>Pezizomycotina</taxon>
        <taxon>Eurotiomycetes</taxon>
        <taxon>Eurotiomycetidae</taxon>
        <taxon>Onygenales</taxon>
        <taxon>Ajellomycetaceae</taxon>
        <taxon>Emergomyces</taxon>
    </lineage>
</organism>
<comment type="caution">
    <text evidence="1">The sequence shown here is derived from an EMBL/GenBank/DDBJ whole genome shotgun (WGS) entry which is preliminary data.</text>
</comment>
<dbReference type="AlphaFoldDB" id="A0A1J9P661"/>
<sequence length="95" mass="11070">MFRNFQTQAQPHIMNIIWTMGDSQANAVAELHKINKKIETWNDQHGIWGPEGTFDIDDFIGINRAIEISIKSNDPKAFEIARDRMNNIIELRKYP</sequence>
<keyword evidence="2" id="KW-1185">Reference proteome</keyword>
<dbReference type="EMBL" id="LGRN01000473">
    <property type="protein sequence ID" value="OJD11904.1"/>
    <property type="molecule type" value="Genomic_DNA"/>
</dbReference>